<feature type="transmembrane region" description="Helical" evidence="7">
    <location>
        <begin position="242"/>
        <end position="262"/>
    </location>
</feature>
<feature type="transmembrane region" description="Helical" evidence="7">
    <location>
        <begin position="157"/>
        <end position="189"/>
    </location>
</feature>
<evidence type="ECO:0000256" key="6">
    <source>
        <dbReference type="ARBA" id="ARBA00023136"/>
    </source>
</evidence>
<dbReference type="Proteomes" id="UP000199679">
    <property type="component" value="Chromosome I"/>
</dbReference>
<feature type="transmembrane region" description="Helical" evidence="7">
    <location>
        <begin position="391"/>
        <end position="407"/>
    </location>
</feature>
<comment type="similarity">
    <text evidence="2">Belongs to the chromate ion transporter (CHR) (TC 2.A.51) family.</text>
</comment>
<proteinExistence type="inferred from homology"/>
<evidence type="ECO:0000313" key="9">
    <source>
        <dbReference type="Proteomes" id="UP000199679"/>
    </source>
</evidence>
<dbReference type="PANTHER" id="PTHR43663">
    <property type="entry name" value="CHROMATE TRANSPORT PROTEIN-RELATED"/>
    <property type="match status" value="1"/>
</dbReference>
<evidence type="ECO:0000256" key="1">
    <source>
        <dbReference type="ARBA" id="ARBA00004651"/>
    </source>
</evidence>
<feature type="transmembrane region" description="Helical" evidence="7">
    <location>
        <begin position="303"/>
        <end position="331"/>
    </location>
</feature>
<dbReference type="EMBL" id="LT629740">
    <property type="protein sequence ID" value="SDT31944.1"/>
    <property type="molecule type" value="Genomic_DNA"/>
</dbReference>
<organism evidence="8 9">
    <name type="scientific">Mucilaginibacter mallensis</name>
    <dbReference type="NCBI Taxonomy" id="652787"/>
    <lineage>
        <taxon>Bacteria</taxon>
        <taxon>Pseudomonadati</taxon>
        <taxon>Bacteroidota</taxon>
        <taxon>Sphingobacteriia</taxon>
        <taxon>Sphingobacteriales</taxon>
        <taxon>Sphingobacteriaceae</taxon>
        <taxon>Mucilaginibacter</taxon>
    </lineage>
</organism>
<protein>
    <submittedName>
        <fullName evidence="8">Chromate transporter</fullName>
    </submittedName>
</protein>
<comment type="subcellular location">
    <subcellularLocation>
        <location evidence="1">Cell membrane</location>
        <topology evidence="1">Multi-pass membrane protein</topology>
    </subcellularLocation>
</comment>
<evidence type="ECO:0000313" key="8">
    <source>
        <dbReference type="EMBL" id="SDT31944.1"/>
    </source>
</evidence>
<keyword evidence="3" id="KW-1003">Cell membrane</keyword>
<feature type="transmembrane region" description="Helical" evidence="7">
    <location>
        <begin position="343"/>
        <end position="362"/>
    </location>
</feature>
<dbReference type="OrthoDB" id="9788907at2"/>
<dbReference type="Pfam" id="PF02417">
    <property type="entry name" value="Chromate_transp"/>
    <property type="match status" value="2"/>
</dbReference>
<evidence type="ECO:0000256" key="3">
    <source>
        <dbReference type="ARBA" id="ARBA00022475"/>
    </source>
</evidence>
<dbReference type="InterPro" id="IPR014047">
    <property type="entry name" value="Chr_Tranpt_l_chain"/>
</dbReference>
<dbReference type="STRING" id="652787.SAMN05216490_3075"/>
<dbReference type="PANTHER" id="PTHR43663:SF1">
    <property type="entry name" value="CHROMATE TRANSPORTER"/>
    <property type="match status" value="1"/>
</dbReference>
<keyword evidence="5 7" id="KW-1133">Transmembrane helix</keyword>
<reference evidence="8 9" key="1">
    <citation type="submission" date="2016-10" db="EMBL/GenBank/DDBJ databases">
        <authorList>
            <person name="de Groot N.N."/>
        </authorList>
    </citation>
    <scope>NUCLEOTIDE SEQUENCE [LARGE SCALE GENOMIC DNA]</scope>
    <source>
        <strain evidence="8 9">MP1X4</strain>
    </source>
</reference>
<dbReference type="PIRSF" id="PIRSF004810">
    <property type="entry name" value="ChrA"/>
    <property type="match status" value="1"/>
</dbReference>
<feature type="transmembrane region" description="Helical" evidence="7">
    <location>
        <begin position="125"/>
        <end position="145"/>
    </location>
</feature>
<evidence type="ECO:0000256" key="2">
    <source>
        <dbReference type="ARBA" id="ARBA00005262"/>
    </source>
</evidence>
<dbReference type="GO" id="GO:0015109">
    <property type="term" value="F:chromate transmembrane transporter activity"/>
    <property type="evidence" value="ECO:0007669"/>
    <property type="project" value="InterPro"/>
</dbReference>
<dbReference type="InterPro" id="IPR003370">
    <property type="entry name" value="Chromate_transpt"/>
</dbReference>
<gene>
    <name evidence="8" type="ORF">SAMN05216490_3075</name>
</gene>
<accession>A0A1H1ZDZ5</accession>
<name>A0A1H1ZDZ5_MUCMA</name>
<feature type="transmembrane region" description="Helical" evidence="7">
    <location>
        <begin position="368"/>
        <end position="384"/>
    </location>
</feature>
<keyword evidence="6 7" id="KW-0472">Membrane</keyword>
<dbReference type="InterPro" id="IPR052518">
    <property type="entry name" value="CHR_Transporter"/>
</dbReference>
<evidence type="ECO:0000256" key="4">
    <source>
        <dbReference type="ARBA" id="ARBA00022692"/>
    </source>
</evidence>
<sequence length="408" mass="44346">MELAIKSISMAKSKKVTLGYLFYTFLKIGAVSFGGYMALVSLVQKIMVDKDETLDNEVIIDSITVASLIPGPLAVNIVAYIGYHLKGKTGALLSMIGVLLPASMLMLLLAWLYFSYAYKFEWANIMHYVVAVVSAIILSTGFNLYKKEIGKNYKKALLCLFTIIVMVLTSSYLITLGLIALGAIMGLIIERSNINLNNLKSNGSFKLNAIYSAVISLFIINEVLFISGTYKFFNSPILKISMVFSGISLSLFGGGYVMIPIMQSLFVNELHWLTRQEFIDAIAFSQATPGPILVSATFIGYKLAGVMGAIIATAAMFAPSAIVMIMVSKLFKKTKDHSLAKDMIAGVKAVVIGLIIASAIRILYTQPFSFGIALVAIAALILSFKYKVSPVYLIVASISIGIITNFLI</sequence>
<feature type="transmembrane region" description="Helical" evidence="7">
    <location>
        <begin position="90"/>
        <end position="113"/>
    </location>
</feature>
<feature type="transmembrane region" description="Helical" evidence="7">
    <location>
        <begin position="20"/>
        <end position="43"/>
    </location>
</feature>
<feature type="transmembrane region" description="Helical" evidence="7">
    <location>
        <begin position="63"/>
        <end position="83"/>
    </location>
</feature>
<evidence type="ECO:0000256" key="7">
    <source>
        <dbReference type="SAM" id="Phobius"/>
    </source>
</evidence>
<evidence type="ECO:0000256" key="5">
    <source>
        <dbReference type="ARBA" id="ARBA00022989"/>
    </source>
</evidence>
<feature type="transmembrane region" description="Helical" evidence="7">
    <location>
        <begin position="209"/>
        <end position="230"/>
    </location>
</feature>
<dbReference type="NCBIfam" id="TIGR00937">
    <property type="entry name" value="2A51"/>
    <property type="match status" value="1"/>
</dbReference>
<keyword evidence="9" id="KW-1185">Reference proteome</keyword>
<dbReference type="AlphaFoldDB" id="A0A1H1ZDZ5"/>
<keyword evidence="4 7" id="KW-0812">Transmembrane</keyword>
<dbReference type="RefSeq" id="WP_091374609.1">
    <property type="nucleotide sequence ID" value="NZ_LT629740.1"/>
</dbReference>
<dbReference type="GO" id="GO:0005886">
    <property type="term" value="C:plasma membrane"/>
    <property type="evidence" value="ECO:0007669"/>
    <property type="project" value="UniProtKB-SubCell"/>
</dbReference>